<dbReference type="InterPro" id="IPR025827">
    <property type="entry name" value="Zn_ribbon_recom_dom"/>
</dbReference>
<reference evidence="3 4" key="1">
    <citation type="submission" date="2018-11" db="EMBL/GenBank/DDBJ databases">
        <title>the genome of Mesorhizobium tamadayense DSM 28320.</title>
        <authorList>
            <person name="Gao J."/>
        </authorList>
    </citation>
    <scope>NUCLEOTIDE SEQUENCE [LARGE SCALE GENOMIC DNA]</scope>
    <source>
        <strain evidence="3 4">DSM 28320</strain>
    </source>
</reference>
<sequence length="560" mass="62032">MTRAAIYARFSTELQNEKSTEDQIALCRAYAVRNGLNVVAVYEDKARSGASVFGRDGLMTLMEAARQNAFDAVVVEALDRLSRDMEDLAGLHKRLSFLGIEIQAVHDGIADAILVGIRGLVGQMQREDGAKKVRRGMAGVVRDGRHAGGRAYGYQVVPGRPGELEIVKEEVEVVRRIFAAYTAGRTPRELAGDLNREGIAPPRGTRWNASTINGNAQRGAGLLFNELYVGRIIWNKVRMMKNPDTGKRVSRPNPKDQWQTKEVPHLRIIDDETWLKAQSLKAERVRVSSQIKRRPAHLLSGLLRCGVCGSGLSVHDRDKTGKTRIRCSAVRESGSCSNRRILYLPEIEKAVLDGMREQLRVPELIEAYIRKYNEERRQLATQATAMRTGLETKRDRIEGERQRTIDLVIRNVIAEEDAKQRIAELKTQRLQVEAQLASLDEPPSTVALHPTTVGRYIETVDALSKALADHASAADDRGPLTQNFRALVHSVTVHPKPAREGFEIEVKGKLAALIGRGAFPSARYAENRAATGGRYRAPITHDSGFEVVAEEGLEPPTPGL</sequence>
<dbReference type="SUPFAM" id="SSF53041">
    <property type="entry name" value="Resolvase-like"/>
    <property type="match status" value="1"/>
</dbReference>
<evidence type="ECO:0000313" key="3">
    <source>
        <dbReference type="EMBL" id="RRH92942.1"/>
    </source>
</evidence>
<dbReference type="Gene3D" id="3.90.1750.20">
    <property type="entry name" value="Putative Large Serine Recombinase, Chain B, Domain 2"/>
    <property type="match status" value="1"/>
</dbReference>
<feature type="domain" description="Recombinase" evidence="2">
    <location>
        <begin position="151"/>
        <end position="287"/>
    </location>
</feature>
<dbReference type="SMART" id="SM00857">
    <property type="entry name" value="Resolvase"/>
    <property type="match status" value="1"/>
</dbReference>
<evidence type="ECO:0000259" key="2">
    <source>
        <dbReference type="PROSITE" id="PS51737"/>
    </source>
</evidence>
<organism evidence="3 4">
    <name type="scientific">Mesorhizobium tamadayense</name>
    <dbReference type="NCBI Taxonomy" id="425306"/>
    <lineage>
        <taxon>Bacteria</taxon>
        <taxon>Pseudomonadati</taxon>
        <taxon>Pseudomonadota</taxon>
        <taxon>Alphaproteobacteria</taxon>
        <taxon>Hyphomicrobiales</taxon>
        <taxon>Phyllobacteriaceae</taxon>
        <taxon>Mesorhizobium</taxon>
    </lineage>
</organism>
<dbReference type="InterPro" id="IPR038109">
    <property type="entry name" value="DNA_bind_recomb_sf"/>
</dbReference>
<dbReference type="Pfam" id="PF07508">
    <property type="entry name" value="Recombinase"/>
    <property type="match status" value="1"/>
</dbReference>
<dbReference type="CDD" id="cd00338">
    <property type="entry name" value="Ser_Recombinase"/>
    <property type="match status" value="1"/>
</dbReference>
<gene>
    <name evidence="3" type="ORF">EH240_30755</name>
</gene>
<keyword evidence="4" id="KW-1185">Reference proteome</keyword>
<dbReference type="PROSITE" id="PS51737">
    <property type="entry name" value="RECOMBINASE_DNA_BIND"/>
    <property type="match status" value="1"/>
</dbReference>
<dbReference type="PROSITE" id="PS51736">
    <property type="entry name" value="RECOMBINASES_3"/>
    <property type="match status" value="1"/>
</dbReference>
<dbReference type="EMBL" id="RQXT01000056">
    <property type="protein sequence ID" value="RRH92942.1"/>
    <property type="molecule type" value="Genomic_DNA"/>
</dbReference>
<dbReference type="OrthoDB" id="9791494at2"/>
<name>A0A3P3F410_9HYPH</name>
<protein>
    <submittedName>
        <fullName evidence="3">Recombinase family protein</fullName>
    </submittedName>
</protein>
<dbReference type="GO" id="GO:0003677">
    <property type="term" value="F:DNA binding"/>
    <property type="evidence" value="ECO:0007669"/>
    <property type="project" value="InterPro"/>
</dbReference>
<dbReference type="Gene3D" id="3.40.50.1390">
    <property type="entry name" value="Resolvase, N-terminal catalytic domain"/>
    <property type="match status" value="1"/>
</dbReference>
<evidence type="ECO:0000313" key="4">
    <source>
        <dbReference type="Proteomes" id="UP000273786"/>
    </source>
</evidence>
<dbReference type="GO" id="GO:0000150">
    <property type="term" value="F:DNA strand exchange activity"/>
    <property type="evidence" value="ECO:0007669"/>
    <property type="project" value="InterPro"/>
</dbReference>
<dbReference type="Pfam" id="PF00239">
    <property type="entry name" value="Resolvase"/>
    <property type="match status" value="1"/>
</dbReference>
<dbReference type="Pfam" id="PF13408">
    <property type="entry name" value="Zn_ribbon_recom"/>
    <property type="match status" value="1"/>
</dbReference>
<dbReference type="PANTHER" id="PTHR30461:SF23">
    <property type="entry name" value="DNA RECOMBINASE-RELATED"/>
    <property type="match status" value="1"/>
</dbReference>
<dbReference type="PANTHER" id="PTHR30461">
    <property type="entry name" value="DNA-INVERTASE FROM LAMBDOID PROPHAGE"/>
    <property type="match status" value="1"/>
</dbReference>
<comment type="caution">
    <text evidence="3">The sequence shown here is derived from an EMBL/GenBank/DDBJ whole genome shotgun (WGS) entry which is preliminary data.</text>
</comment>
<dbReference type="RefSeq" id="WP_125005667.1">
    <property type="nucleotide sequence ID" value="NZ_RQXT01000056.1"/>
</dbReference>
<dbReference type="InterPro" id="IPR011109">
    <property type="entry name" value="DNA_bind_recombinase_dom"/>
</dbReference>
<feature type="domain" description="Resolvase/invertase-type recombinase catalytic" evidence="1">
    <location>
        <begin position="3"/>
        <end position="152"/>
    </location>
</feature>
<dbReference type="AlphaFoldDB" id="A0A3P3F410"/>
<accession>A0A3P3F410</accession>
<dbReference type="InterPro" id="IPR036162">
    <property type="entry name" value="Resolvase-like_N_sf"/>
</dbReference>
<dbReference type="InterPro" id="IPR006119">
    <property type="entry name" value="Resolv_N"/>
</dbReference>
<dbReference type="InterPro" id="IPR050639">
    <property type="entry name" value="SSR_resolvase"/>
</dbReference>
<proteinExistence type="predicted"/>
<dbReference type="Proteomes" id="UP000273786">
    <property type="component" value="Unassembled WGS sequence"/>
</dbReference>
<evidence type="ECO:0000259" key="1">
    <source>
        <dbReference type="PROSITE" id="PS51736"/>
    </source>
</evidence>